<evidence type="ECO:0000313" key="8">
    <source>
        <dbReference type="Proteomes" id="UP000295055"/>
    </source>
</evidence>
<evidence type="ECO:0000256" key="4">
    <source>
        <dbReference type="ARBA" id="ARBA00023139"/>
    </source>
</evidence>
<evidence type="ECO:0000256" key="3">
    <source>
        <dbReference type="ARBA" id="ARBA00023136"/>
    </source>
</evidence>
<dbReference type="RefSeq" id="WP_132495853.1">
    <property type="nucleotide sequence ID" value="NZ_SMAS01000003.1"/>
</dbReference>
<keyword evidence="4" id="KW-0564">Palmitate</keyword>
<organism evidence="7 8">
    <name type="scientific">Providencia alcalifaciens</name>
    <dbReference type="NCBI Taxonomy" id="126385"/>
    <lineage>
        <taxon>Bacteria</taxon>
        <taxon>Pseudomonadati</taxon>
        <taxon>Pseudomonadota</taxon>
        <taxon>Gammaproteobacteria</taxon>
        <taxon>Enterobacterales</taxon>
        <taxon>Morganellaceae</taxon>
        <taxon>Providencia</taxon>
    </lineage>
</organism>
<dbReference type="OrthoDB" id="6622075at2"/>
<gene>
    <name evidence="7" type="ORF">EC835_10331</name>
</gene>
<dbReference type="InterPro" id="IPR010646">
    <property type="entry name" value="UPF0257"/>
</dbReference>
<name>A0A4R3NM46_9GAMM</name>
<keyword evidence="1" id="KW-1003">Cell membrane</keyword>
<evidence type="ECO:0000313" key="7">
    <source>
        <dbReference type="EMBL" id="TCT35577.1"/>
    </source>
</evidence>
<accession>A0A4R3NM46</accession>
<dbReference type="AlphaFoldDB" id="A0A4R3NM46"/>
<dbReference type="EMBL" id="SMAS01000003">
    <property type="protein sequence ID" value="TCT35577.1"/>
    <property type="molecule type" value="Genomic_DNA"/>
</dbReference>
<evidence type="ECO:0000256" key="1">
    <source>
        <dbReference type="ARBA" id="ARBA00022475"/>
    </source>
</evidence>
<reference evidence="7 8" key="1">
    <citation type="submission" date="2019-03" db="EMBL/GenBank/DDBJ databases">
        <title>Genomic analyses of the natural microbiome of Caenorhabditis elegans.</title>
        <authorList>
            <person name="Samuel B."/>
        </authorList>
    </citation>
    <scope>NUCLEOTIDE SEQUENCE [LARGE SCALE GENOMIC DNA]</scope>
    <source>
        <strain evidence="7 8">JUb102</strain>
    </source>
</reference>
<evidence type="ECO:0000256" key="2">
    <source>
        <dbReference type="ARBA" id="ARBA00022729"/>
    </source>
</evidence>
<feature type="signal peptide" evidence="6">
    <location>
        <begin position="1"/>
        <end position="20"/>
    </location>
</feature>
<comment type="caution">
    <text evidence="7">The sequence shown here is derived from an EMBL/GenBank/DDBJ whole genome shotgun (WGS) entry which is preliminary data.</text>
</comment>
<protein>
    <submittedName>
        <fullName evidence="7">Uncharacterized protein UPF0257</fullName>
    </submittedName>
</protein>
<keyword evidence="3" id="KW-0472">Membrane</keyword>
<dbReference type="Proteomes" id="UP000295055">
    <property type="component" value="Unassembled WGS sequence"/>
</dbReference>
<dbReference type="GO" id="GO:0005886">
    <property type="term" value="C:plasma membrane"/>
    <property type="evidence" value="ECO:0007669"/>
    <property type="project" value="InterPro"/>
</dbReference>
<feature type="chain" id="PRO_5020711368" evidence="6">
    <location>
        <begin position="21"/>
        <end position="239"/>
    </location>
</feature>
<evidence type="ECO:0000256" key="5">
    <source>
        <dbReference type="ARBA" id="ARBA00023288"/>
    </source>
</evidence>
<proteinExistence type="predicted"/>
<keyword evidence="2 6" id="KW-0732">Signal</keyword>
<sequence>MTSTKLHGLMLLFISPLALAQVDNDLPSYNKRMVNYSTEFQFDPLYGKVKELTQIMNDEKGLNKRVTVSFNLHGCLNNLSYYNRDSETAFVIVRKFKQLYYLVDKQKFKGYGIDKMCNLQTGELQDWKYYYRDGLVNKITQGKKEIATFVYGEHFLPIETTYFNENEVINTKNEYFFTNGLVTKILFHTTKNQQPFVETTQKCTHYDDHKNPTVCTSVVTYSDGRVEKFDFEYKTSYYE</sequence>
<keyword evidence="5" id="KW-0449">Lipoprotein</keyword>
<evidence type="ECO:0000256" key="6">
    <source>
        <dbReference type="SAM" id="SignalP"/>
    </source>
</evidence>
<dbReference type="Pfam" id="PF06788">
    <property type="entry name" value="UPF0257"/>
    <property type="match status" value="1"/>
</dbReference>